<organism evidence="1 2">
    <name type="scientific">Hymenobacter cellulosivorans</name>
    <dbReference type="NCBI Taxonomy" id="2932249"/>
    <lineage>
        <taxon>Bacteria</taxon>
        <taxon>Pseudomonadati</taxon>
        <taxon>Bacteroidota</taxon>
        <taxon>Cytophagia</taxon>
        <taxon>Cytophagales</taxon>
        <taxon>Hymenobacteraceae</taxon>
        <taxon>Hymenobacter</taxon>
    </lineage>
</organism>
<dbReference type="RefSeq" id="WP_244722713.1">
    <property type="nucleotide sequence ID" value="NZ_CP095049.1"/>
</dbReference>
<reference evidence="1 2" key="1">
    <citation type="submission" date="2022-04" db="EMBL/GenBank/DDBJ databases">
        <title>Hymenobacter sp. isolated from the air.</title>
        <authorList>
            <person name="Won M."/>
            <person name="Lee C.-M."/>
            <person name="Woen H.-Y."/>
            <person name="Kwon S.-W."/>
        </authorList>
    </citation>
    <scope>NUCLEOTIDE SEQUENCE [LARGE SCALE GENOMIC DNA]</scope>
    <source>
        <strain evidence="2">5116 S-27</strain>
    </source>
</reference>
<accession>A0ABY4FEC1</accession>
<sequence length="134" mass="15059">MTQKEFTDYVIPRLLDSFPQLISIGISTSEIVLSTQSKQGRLVLQITTQAKELTIGFATTAGPFGWHVHMSQLGAITLDKKTQAATQLLRGIFTDNELIVYSTTLGYFLTDDLANVYQYQQPDESIDAFYWSEL</sequence>
<name>A0ABY4FEC1_9BACT</name>
<proteinExistence type="predicted"/>
<evidence type="ECO:0000313" key="2">
    <source>
        <dbReference type="Proteomes" id="UP000831785"/>
    </source>
</evidence>
<dbReference type="EMBL" id="CP095049">
    <property type="protein sequence ID" value="UOQ54949.1"/>
    <property type="molecule type" value="Genomic_DNA"/>
</dbReference>
<gene>
    <name evidence="1" type="ORF">MUN80_09370</name>
</gene>
<evidence type="ECO:0008006" key="3">
    <source>
        <dbReference type="Google" id="ProtNLM"/>
    </source>
</evidence>
<evidence type="ECO:0000313" key="1">
    <source>
        <dbReference type="EMBL" id="UOQ54949.1"/>
    </source>
</evidence>
<protein>
    <recommendedName>
        <fullName evidence="3">SCP2 domain-containing protein</fullName>
    </recommendedName>
</protein>
<dbReference type="Proteomes" id="UP000831785">
    <property type="component" value="Chromosome"/>
</dbReference>
<keyword evidence="2" id="KW-1185">Reference proteome</keyword>